<sequence>MVHFCANAYTKHQIIEMEAHILEDLDYDLSPPIALQFLRRLTKMCAIDQTCHAMAKYFMETSLTDSNLSKYSPALNAAACVYLAMTVLKDKDNVWKIEEYSNYKFDELIPFMKNIPNVIKKNIELNFGAVHTKFTARNIGSVSCRQELKSEEFINFTYFSC</sequence>
<accession>A0A6G3MFH5</accession>
<dbReference type="InterPro" id="IPR004367">
    <property type="entry name" value="Cyclin_C-dom"/>
</dbReference>
<organism evidence="3">
    <name type="scientific">Henneguya salminicola</name>
    <name type="common">Myxosporean</name>
    <dbReference type="NCBI Taxonomy" id="69463"/>
    <lineage>
        <taxon>Eukaryota</taxon>
        <taxon>Metazoa</taxon>
        <taxon>Cnidaria</taxon>
        <taxon>Myxozoa</taxon>
        <taxon>Myxosporea</taxon>
        <taxon>Bivalvulida</taxon>
        <taxon>Platysporina</taxon>
        <taxon>Myxobolidae</taxon>
        <taxon>Henneguya</taxon>
    </lineage>
</organism>
<name>A0A6G3MFH5_HENSL</name>
<dbReference type="AlphaFoldDB" id="A0A6G3MFH5"/>
<feature type="domain" description="Cyclin C-terminal" evidence="2">
    <location>
        <begin position="32"/>
        <end position="148"/>
    </location>
</feature>
<proteinExistence type="predicted"/>
<evidence type="ECO:0000313" key="3">
    <source>
        <dbReference type="EMBL" id="NDJ92749.1"/>
    </source>
</evidence>
<dbReference type="InterPro" id="IPR039361">
    <property type="entry name" value="Cyclin"/>
</dbReference>
<reference evidence="3" key="1">
    <citation type="submission" date="2018-11" db="EMBL/GenBank/DDBJ databases">
        <title>Henneguya salminicola genome and transcriptome.</title>
        <authorList>
            <person name="Yahalomi D."/>
            <person name="Atkinson S.D."/>
            <person name="Neuhof M."/>
            <person name="Chang E.S."/>
            <person name="Philippe H."/>
            <person name="Cartwright P."/>
            <person name="Bartholomew J.L."/>
            <person name="Huchon D."/>
        </authorList>
    </citation>
    <scope>NUCLEOTIDE SEQUENCE</scope>
    <source>
        <strain evidence="3">Hz1</strain>
        <tissue evidence="3">Whole</tissue>
    </source>
</reference>
<dbReference type="SMART" id="SM01332">
    <property type="entry name" value="Cyclin_C"/>
    <property type="match status" value="1"/>
</dbReference>
<dbReference type="Gene3D" id="1.10.472.10">
    <property type="entry name" value="Cyclin-like"/>
    <property type="match status" value="1"/>
</dbReference>
<dbReference type="Pfam" id="PF02984">
    <property type="entry name" value="Cyclin_C"/>
    <property type="match status" value="1"/>
</dbReference>
<dbReference type="OrthoDB" id="5590282at2759"/>
<dbReference type="EMBL" id="GHBP01001461">
    <property type="protein sequence ID" value="NDJ92749.1"/>
    <property type="molecule type" value="Transcribed_RNA"/>
</dbReference>
<dbReference type="InterPro" id="IPR013763">
    <property type="entry name" value="Cyclin-like_dom"/>
</dbReference>
<protein>
    <submittedName>
        <fullName evidence="3">G2/mitotic-specific cyclin-B (Trinotate prediction)</fullName>
    </submittedName>
</protein>
<dbReference type="InterPro" id="IPR036915">
    <property type="entry name" value="Cyclin-like_sf"/>
</dbReference>
<evidence type="ECO:0000259" key="2">
    <source>
        <dbReference type="SMART" id="SM01332"/>
    </source>
</evidence>
<evidence type="ECO:0000259" key="1">
    <source>
        <dbReference type="SMART" id="SM00385"/>
    </source>
</evidence>
<dbReference type="SUPFAM" id="SSF47954">
    <property type="entry name" value="Cyclin-like"/>
    <property type="match status" value="2"/>
</dbReference>
<dbReference type="SMART" id="SM00385">
    <property type="entry name" value="CYCLIN"/>
    <property type="match status" value="1"/>
</dbReference>
<dbReference type="PANTHER" id="PTHR10177">
    <property type="entry name" value="CYCLINS"/>
    <property type="match status" value="1"/>
</dbReference>
<feature type="domain" description="Cyclin-like" evidence="1">
    <location>
        <begin position="36"/>
        <end position="117"/>
    </location>
</feature>